<evidence type="ECO:0000256" key="4">
    <source>
        <dbReference type="PIRSR" id="PIRSR000103-1"/>
    </source>
</evidence>
<dbReference type="Gene3D" id="3.40.50.720">
    <property type="entry name" value="NAD(P)-binding Rossmann-like Domain"/>
    <property type="match status" value="1"/>
</dbReference>
<reference evidence="8" key="1">
    <citation type="submission" date="2019-09" db="EMBL/GenBank/DDBJ databases">
        <title>Antimicrobial potential of Antarctic Bacteria.</title>
        <authorList>
            <person name="Benaud N."/>
            <person name="Edwards R.J."/>
            <person name="Ferrari B.C."/>
        </authorList>
    </citation>
    <scope>NUCLEOTIDE SEQUENCE [LARGE SCALE GENOMIC DNA]</scope>
    <source>
        <strain evidence="8">INR9</strain>
    </source>
</reference>
<keyword evidence="2" id="KW-0560">Oxidoreductase</keyword>
<gene>
    <name evidence="7" type="ORF">F1C12_17655</name>
</gene>
<dbReference type="Gene3D" id="1.10.1040.10">
    <property type="entry name" value="N-(1-d-carboxylethyl)-l-norvaline Dehydrogenase, domain 2"/>
    <property type="match status" value="1"/>
</dbReference>
<evidence type="ECO:0000256" key="1">
    <source>
        <dbReference type="ARBA" id="ARBA00009080"/>
    </source>
</evidence>
<dbReference type="KEGG" id="lse:F1C12_17655"/>
<dbReference type="InterPro" id="IPR036291">
    <property type="entry name" value="NAD(P)-bd_dom_sf"/>
</dbReference>
<dbReference type="AlphaFoldDB" id="A0A7G6YE46"/>
<evidence type="ECO:0000259" key="5">
    <source>
        <dbReference type="Pfam" id="PF03446"/>
    </source>
</evidence>
<dbReference type="PIRSF" id="PIRSF000103">
    <property type="entry name" value="HIBADH"/>
    <property type="match status" value="1"/>
</dbReference>
<organism evidence="7 8">
    <name type="scientific">Leifsonia shinshuensis</name>
    <dbReference type="NCBI Taxonomy" id="150026"/>
    <lineage>
        <taxon>Bacteria</taxon>
        <taxon>Bacillati</taxon>
        <taxon>Actinomycetota</taxon>
        <taxon>Actinomycetes</taxon>
        <taxon>Micrococcales</taxon>
        <taxon>Microbacteriaceae</taxon>
        <taxon>Leifsonia</taxon>
    </lineage>
</organism>
<dbReference type="Pfam" id="PF14833">
    <property type="entry name" value="NAD_binding_11"/>
    <property type="match status" value="1"/>
</dbReference>
<evidence type="ECO:0000259" key="6">
    <source>
        <dbReference type="Pfam" id="PF14833"/>
    </source>
</evidence>
<dbReference type="SUPFAM" id="SSF51735">
    <property type="entry name" value="NAD(P)-binding Rossmann-fold domains"/>
    <property type="match status" value="1"/>
</dbReference>
<dbReference type="PANTHER" id="PTHR43060">
    <property type="entry name" value="3-HYDROXYISOBUTYRATE DEHYDROGENASE-LIKE 1, MITOCHONDRIAL-RELATED"/>
    <property type="match status" value="1"/>
</dbReference>
<dbReference type="Proteomes" id="UP000515511">
    <property type="component" value="Chromosome"/>
</dbReference>
<dbReference type="GO" id="GO:0016491">
    <property type="term" value="F:oxidoreductase activity"/>
    <property type="evidence" value="ECO:0007669"/>
    <property type="project" value="UniProtKB-KW"/>
</dbReference>
<dbReference type="InterPro" id="IPR006115">
    <property type="entry name" value="6PGDH_NADP-bd"/>
</dbReference>
<dbReference type="InterPro" id="IPR015815">
    <property type="entry name" value="HIBADH-related"/>
</dbReference>
<protein>
    <submittedName>
        <fullName evidence="7">NAD(P)-dependent oxidoreductase</fullName>
    </submittedName>
</protein>
<dbReference type="InterPro" id="IPR029154">
    <property type="entry name" value="HIBADH-like_NADP-bd"/>
</dbReference>
<dbReference type="GO" id="GO:0050661">
    <property type="term" value="F:NADP binding"/>
    <property type="evidence" value="ECO:0007669"/>
    <property type="project" value="InterPro"/>
</dbReference>
<dbReference type="PANTHER" id="PTHR43060:SF15">
    <property type="entry name" value="3-HYDROXYISOBUTYRATE DEHYDROGENASE-LIKE 1, MITOCHONDRIAL-RELATED"/>
    <property type="match status" value="1"/>
</dbReference>
<feature type="active site" evidence="4">
    <location>
        <position position="177"/>
    </location>
</feature>
<proteinExistence type="inferred from homology"/>
<evidence type="ECO:0000256" key="2">
    <source>
        <dbReference type="ARBA" id="ARBA00023002"/>
    </source>
</evidence>
<feature type="domain" description="3-hydroxyisobutyrate dehydrogenase-like NAD-binding" evidence="6">
    <location>
        <begin position="171"/>
        <end position="289"/>
    </location>
</feature>
<comment type="similarity">
    <text evidence="1">Belongs to the HIBADH-related family.</text>
</comment>
<dbReference type="InterPro" id="IPR008927">
    <property type="entry name" value="6-PGluconate_DH-like_C_sf"/>
</dbReference>
<dbReference type="InterPro" id="IPR013328">
    <property type="entry name" value="6PGD_dom2"/>
</dbReference>
<accession>A0A7G6YE46</accession>
<evidence type="ECO:0000313" key="7">
    <source>
        <dbReference type="EMBL" id="QNE36761.1"/>
    </source>
</evidence>
<evidence type="ECO:0000256" key="3">
    <source>
        <dbReference type="ARBA" id="ARBA00023027"/>
    </source>
</evidence>
<name>A0A7G6YE46_9MICO</name>
<feature type="domain" description="6-phosphogluconate dehydrogenase NADP-binding" evidence="5">
    <location>
        <begin position="13"/>
        <end position="167"/>
    </location>
</feature>
<sequence>MTSTSSSSAPPRQVGVIGLGPMGLPIAGHLVSAGHDVTLFNRTRSVAESVTGATVVGSPADLAAEVVFSALPDIDQFDALVDDATLHRWRASGTRTLVVLSTTSPEKVRTLEARAARAGIDVADAPMSGGDAGARAGTLSLMVGASDETFELLLPLLRGFATTIEHFGPPGAGSAAKLCNQLVVAGTLAALAESVDLGRRAGLSVEQLMTVFHGGLASSRVLDLKEDKLLHREYSLGGSTVNQLKDLDYAVRLAEEVGAPLAHTRAARELYRRAERSGYGQADHSAVQEVVGP</sequence>
<dbReference type="Pfam" id="PF03446">
    <property type="entry name" value="NAD_binding_2"/>
    <property type="match status" value="1"/>
</dbReference>
<dbReference type="EMBL" id="CP043641">
    <property type="protein sequence ID" value="QNE36761.1"/>
    <property type="molecule type" value="Genomic_DNA"/>
</dbReference>
<keyword evidence="3" id="KW-0520">NAD</keyword>
<evidence type="ECO:0000313" key="8">
    <source>
        <dbReference type="Proteomes" id="UP000515511"/>
    </source>
</evidence>
<dbReference type="GO" id="GO:0051287">
    <property type="term" value="F:NAD binding"/>
    <property type="evidence" value="ECO:0007669"/>
    <property type="project" value="InterPro"/>
</dbReference>
<dbReference type="SUPFAM" id="SSF48179">
    <property type="entry name" value="6-phosphogluconate dehydrogenase C-terminal domain-like"/>
    <property type="match status" value="1"/>
</dbReference>